<protein>
    <submittedName>
        <fullName evidence="2">Uncharacterized protein</fullName>
    </submittedName>
</protein>
<evidence type="ECO:0000313" key="3">
    <source>
        <dbReference type="Proteomes" id="UP001153636"/>
    </source>
</evidence>
<reference evidence="2" key="1">
    <citation type="submission" date="2022-01" db="EMBL/GenBank/DDBJ databases">
        <authorList>
            <person name="King R."/>
        </authorList>
    </citation>
    <scope>NUCLEOTIDE SEQUENCE</scope>
</reference>
<dbReference type="EMBL" id="OV651813">
    <property type="protein sequence ID" value="CAH1099271.1"/>
    <property type="molecule type" value="Genomic_DNA"/>
</dbReference>
<proteinExistence type="predicted"/>
<name>A0A9P0CDI6_9CUCU</name>
<evidence type="ECO:0000313" key="2">
    <source>
        <dbReference type="EMBL" id="CAH1099271.1"/>
    </source>
</evidence>
<dbReference type="Proteomes" id="UP001153636">
    <property type="component" value="Chromosome 1"/>
</dbReference>
<dbReference type="OrthoDB" id="7762929at2759"/>
<dbReference type="AlphaFoldDB" id="A0A9P0CDI6"/>
<accession>A0A9P0CDI6</accession>
<feature type="compositionally biased region" description="Basic residues" evidence="1">
    <location>
        <begin position="8"/>
        <end position="19"/>
    </location>
</feature>
<evidence type="ECO:0000256" key="1">
    <source>
        <dbReference type="SAM" id="MobiDB-lite"/>
    </source>
</evidence>
<organism evidence="2 3">
    <name type="scientific">Psylliodes chrysocephalus</name>
    <dbReference type="NCBI Taxonomy" id="3402493"/>
    <lineage>
        <taxon>Eukaryota</taxon>
        <taxon>Metazoa</taxon>
        <taxon>Ecdysozoa</taxon>
        <taxon>Arthropoda</taxon>
        <taxon>Hexapoda</taxon>
        <taxon>Insecta</taxon>
        <taxon>Pterygota</taxon>
        <taxon>Neoptera</taxon>
        <taxon>Endopterygota</taxon>
        <taxon>Coleoptera</taxon>
        <taxon>Polyphaga</taxon>
        <taxon>Cucujiformia</taxon>
        <taxon>Chrysomeloidea</taxon>
        <taxon>Chrysomelidae</taxon>
        <taxon>Galerucinae</taxon>
        <taxon>Alticini</taxon>
        <taxon>Psylliodes</taxon>
    </lineage>
</organism>
<feature type="region of interest" description="Disordered" evidence="1">
    <location>
        <begin position="1"/>
        <end position="20"/>
    </location>
</feature>
<gene>
    <name evidence="2" type="ORF">PSYICH_LOCUS119</name>
</gene>
<keyword evidence="3" id="KW-1185">Reference proteome</keyword>
<sequence>MSNETTKPQKKPKDKKKKYPVASIRWTPNPPIVKEDNIMSSVARERNIWGFLPTYEVQDHPICMNFIMTGEYQRIWLKERDAFQKDTYTKKREILTTDNNFRRKFVQKFFTYKKPTKSSWLEARCRDLSKLSKDEIFMIKMRETRFKVEKVCEKKKNKEKDKDIKNKCTCE</sequence>